<dbReference type="Proteomes" id="UP000054698">
    <property type="component" value="Unassembled WGS sequence"/>
</dbReference>
<evidence type="ECO:0000313" key="1">
    <source>
        <dbReference type="EMBL" id="KTC99808.1"/>
    </source>
</evidence>
<dbReference type="AlphaFoldDB" id="A0A0W0TWD8"/>
<sequence length="79" mass="8224">MSTHSIPFSRIVGAAVIGTILSFGVLYTSTASAANGCGFGYHMTAFGRCVPNSPGPNATAAPGRPDCWYNGAGQLRCWR</sequence>
<name>A0A0W0TWD8_9GAMM</name>
<protein>
    <submittedName>
        <fullName evidence="1">Uncharacterized protein</fullName>
    </submittedName>
</protein>
<organism evidence="1 3">
    <name type="scientific">Legionella feeleii</name>
    <dbReference type="NCBI Taxonomy" id="453"/>
    <lineage>
        <taxon>Bacteria</taxon>
        <taxon>Pseudomonadati</taxon>
        <taxon>Pseudomonadota</taxon>
        <taxon>Gammaproteobacteria</taxon>
        <taxon>Legionellales</taxon>
        <taxon>Legionellaceae</taxon>
        <taxon>Legionella</taxon>
    </lineage>
</organism>
<dbReference type="EMBL" id="UASS01000001">
    <property type="protein sequence ID" value="SPX59312.1"/>
    <property type="molecule type" value="Genomic_DNA"/>
</dbReference>
<gene>
    <name evidence="1" type="ORF">Lfee_1369</name>
    <name evidence="2" type="ORF">NCTC12022_00133</name>
</gene>
<dbReference type="NCBIfam" id="NF047412">
    <property type="entry name" value="sig_GCG_CRPN_rpt"/>
    <property type="match status" value="1"/>
</dbReference>
<dbReference type="OrthoDB" id="5651254at2"/>
<accession>A0A0W0TWD8</accession>
<dbReference type="RefSeq" id="WP_058445205.1">
    <property type="nucleotide sequence ID" value="NZ_CAAAHT010000052.1"/>
</dbReference>
<keyword evidence="3" id="KW-1185">Reference proteome</keyword>
<evidence type="ECO:0000313" key="3">
    <source>
        <dbReference type="Proteomes" id="UP000054698"/>
    </source>
</evidence>
<proteinExistence type="predicted"/>
<evidence type="ECO:0000313" key="2">
    <source>
        <dbReference type="EMBL" id="SPX59312.1"/>
    </source>
</evidence>
<evidence type="ECO:0000313" key="4">
    <source>
        <dbReference type="Proteomes" id="UP000251942"/>
    </source>
</evidence>
<dbReference type="STRING" id="453.Lfee_1369"/>
<reference evidence="1 3" key="1">
    <citation type="submission" date="2015-11" db="EMBL/GenBank/DDBJ databases">
        <title>Genomic analysis of 38 Legionella species identifies large and diverse effector repertoires.</title>
        <authorList>
            <person name="Burstein D."/>
            <person name="Amaro F."/>
            <person name="Zusman T."/>
            <person name="Lifshitz Z."/>
            <person name="Cohen O."/>
            <person name="Gilbert J.A."/>
            <person name="Pupko T."/>
            <person name="Shuman H.A."/>
            <person name="Segal G."/>
        </authorList>
    </citation>
    <scope>NUCLEOTIDE SEQUENCE [LARGE SCALE GENOMIC DNA]</scope>
    <source>
        <strain evidence="1 3">WO-44C</strain>
    </source>
</reference>
<dbReference type="EMBL" id="LNYB01000049">
    <property type="protein sequence ID" value="KTC99808.1"/>
    <property type="molecule type" value="Genomic_DNA"/>
</dbReference>
<reference evidence="2 4" key="2">
    <citation type="submission" date="2018-06" db="EMBL/GenBank/DDBJ databases">
        <authorList>
            <consortium name="Pathogen Informatics"/>
            <person name="Doyle S."/>
        </authorList>
    </citation>
    <scope>NUCLEOTIDE SEQUENCE [LARGE SCALE GENOMIC DNA]</scope>
    <source>
        <strain evidence="2 4">NCTC12022</strain>
    </source>
</reference>
<dbReference type="Proteomes" id="UP000251942">
    <property type="component" value="Unassembled WGS sequence"/>
</dbReference>
<dbReference type="InterPro" id="IPR058110">
    <property type="entry name" value="GCG_CRPN_dom"/>
</dbReference>
<dbReference type="PATRIC" id="fig|453.4.peg.1493"/>